<gene>
    <name evidence="5" type="ORF">L196_03951</name>
</gene>
<dbReference type="SMART" id="SM00822">
    <property type="entry name" value="PKS_KR"/>
    <property type="match status" value="1"/>
</dbReference>
<dbReference type="RefSeq" id="WP_015006314.1">
    <property type="nucleotide sequence ID" value="NZ_FQZJ01000001.1"/>
</dbReference>
<comment type="caution">
    <text evidence="5">The sequence shown here is derived from an EMBL/GenBank/DDBJ whole genome shotgun (WGS) entry which is preliminary data.</text>
</comment>
<feature type="domain" description="Ketoreductase" evidence="4">
    <location>
        <begin position="4"/>
        <end position="185"/>
    </location>
</feature>
<dbReference type="Pfam" id="PF00106">
    <property type="entry name" value="adh_short"/>
    <property type="match status" value="1"/>
</dbReference>
<dbReference type="PRINTS" id="PR00081">
    <property type="entry name" value="GDHRDH"/>
</dbReference>
<dbReference type="InterPro" id="IPR050259">
    <property type="entry name" value="SDR"/>
</dbReference>
<dbReference type="PRINTS" id="PR00080">
    <property type="entry name" value="SDRFAMILY"/>
</dbReference>
<dbReference type="PANTHER" id="PTHR42879">
    <property type="entry name" value="3-OXOACYL-(ACYL-CARRIER-PROTEIN) REDUCTASE"/>
    <property type="match status" value="1"/>
</dbReference>
<dbReference type="GO" id="GO:0042619">
    <property type="term" value="P:poly-hydroxybutyrate biosynthetic process"/>
    <property type="evidence" value="ECO:0007669"/>
    <property type="project" value="InterPro"/>
</dbReference>
<dbReference type="InterPro" id="IPR057326">
    <property type="entry name" value="KR_dom"/>
</dbReference>
<protein>
    <submittedName>
        <fullName evidence="5">Acetoacetyl-CoA reductase pro</fullName>
    </submittedName>
</protein>
<evidence type="ECO:0000259" key="4">
    <source>
        <dbReference type="SMART" id="SM00822"/>
    </source>
</evidence>
<dbReference type="InterPro" id="IPR036291">
    <property type="entry name" value="NAD(P)-bd_dom_sf"/>
</dbReference>
<dbReference type="Proteomes" id="UP000015462">
    <property type="component" value="Unassembled WGS sequence"/>
</dbReference>
<dbReference type="NCBIfam" id="NF009466">
    <property type="entry name" value="PRK12826.1-2"/>
    <property type="match status" value="1"/>
</dbReference>
<dbReference type="NCBIfam" id="TIGR01829">
    <property type="entry name" value="AcAcCoA_reduct"/>
    <property type="match status" value="1"/>
</dbReference>
<name>A0AB33Z405_9GAMM</name>
<keyword evidence="6" id="KW-1185">Reference proteome</keyword>
<evidence type="ECO:0000256" key="1">
    <source>
        <dbReference type="ARBA" id="ARBA00006484"/>
    </source>
</evidence>
<dbReference type="FunFam" id="3.40.50.720:FF:000173">
    <property type="entry name" value="3-oxoacyl-[acyl-carrier protein] reductase"/>
    <property type="match status" value="1"/>
</dbReference>
<evidence type="ECO:0000313" key="6">
    <source>
        <dbReference type="Proteomes" id="UP000015462"/>
    </source>
</evidence>
<dbReference type="GO" id="GO:0005737">
    <property type="term" value="C:cytoplasm"/>
    <property type="evidence" value="ECO:0007669"/>
    <property type="project" value="InterPro"/>
</dbReference>
<accession>A0AB33Z405</accession>
<sequence length="248" mass="26583">MSNSVALVTGGIGGIGSEISKKLSQNGYIVIATTFNKEIEKADEWVAAQKKEGFDFLVEEADVTSFDACAEMIKHVEETVGPIEVLVNCAGITRDGFLKNMDESNWDAVLSTNLDGVFNMTKNVLDFMLKRGHGRIINISSVNGQRGQFGQTNYSAAKAGMHGFTMALAQEVARKGITVNSVSPGYVATSMVMAIDEGIRNELISQIPMQRLAEPVEIANAVNFLASSEASYITGANIPVNGGLFTSF</sequence>
<dbReference type="SUPFAM" id="SSF51735">
    <property type="entry name" value="NAD(P)-binding Rossmann-fold domains"/>
    <property type="match status" value="1"/>
</dbReference>
<keyword evidence="2" id="KW-0560">Oxidoreductase</keyword>
<evidence type="ECO:0000256" key="2">
    <source>
        <dbReference type="ARBA" id="ARBA00023002"/>
    </source>
</evidence>
<comment type="similarity">
    <text evidence="1 3">Belongs to the short-chain dehydrogenases/reductases (SDR) family.</text>
</comment>
<reference evidence="5 6" key="1">
    <citation type="journal article" date="2013" name="Genome Announc.">
        <title>Genome Sequence of the Pyrene- and Fluoranthene-Degrading Bacterium Cycloclasticus sp. Strain PY97M.</title>
        <authorList>
            <person name="Cui Z."/>
            <person name="Xu G."/>
            <person name="Li Q."/>
            <person name="Gao W."/>
            <person name="Zheng L."/>
        </authorList>
    </citation>
    <scope>NUCLEOTIDE SEQUENCE [LARGE SCALE GENOMIC DNA]</scope>
    <source>
        <strain evidence="5 6">PY97M</strain>
    </source>
</reference>
<dbReference type="InterPro" id="IPR020904">
    <property type="entry name" value="Sc_DH/Rdtase_CS"/>
</dbReference>
<dbReference type="NCBIfam" id="NF009464">
    <property type="entry name" value="PRK12824.1"/>
    <property type="match status" value="1"/>
</dbReference>
<evidence type="ECO:0000256" key="3">
    <source>
        <dbReference type="RuleBase" id="RU000363"/>
    </source>
</evidence>
<dbReference type="GO" id="GO:0032787">
    <property type="term" value="P:monocarboxylic acid metabolic process"/>
    <property type="evidence" value="ECO:0007669"/>
    <property type="project" value="UniProtKB-ARBA"/>
</dbReference>
<dbReference type="EMBL" id="ASHL01000002">
    <property type="protein sequence ID" value="EPD13657.1"/>
    <property type="molecule type" value="Genomic_DNA"/>
</dbReference>
<proteinExistence type="inferred from homology"/>
<organism evidence="5 6">
    <name type="scientific">Cycloclasticus pugetii</name>
    <dbReference type="NCBI Taxonomy" id="34068"/>
    <lineage>
        <taxon>Bacteria</taxon>
        <taxon>Pseudomonadati</taxon>
        <taxon>Pseudomonadota</taxon>
        <taxon>Gammaproteobacteria</taxon>
        <taxon>Thiotrichales</taxon>
        <taxon>Piscirickettsiaceae</taxon>
        <taxon>Cycloclasticus</taxon>
    </lineage>
</organism>
<dbReference type="CDD" id="cd05333">
    <property type="entry name" value="BKR_SDR_c"/>
    <property type="match status" value="1"/>
</dbReference>
<dbReference type="InterPro" id="IPR002347">
    <property type="entry name" value="SDR_fam"/>
</dbReference>
<dbReference type="Gene3D" id="3.40.50.720">
    <property type="entry name" value="NAD(P)-binding Rossmann-like Domain"/>
    <property type="match status" value="1"/>
</dbReference>
<dbReference type="AlphaFoldDB" id="A0AB33Z405"/>
<dbReference type="PANTHER" id="PTHR42879:SF2">
    <property type="entry name" value="3-OXOACYL-[ACYL-CARRIER-PROTEIN] REDUCTASE FABG"/>
    <property type="match status" value="1"/>
</dbReference>
<dbReference type="GO" id="GO:0018454">
    <property type="term" value="F:acetoacetyl-CoA reductase activity"/>
    <property type="evidence" value="ECO:0007669"/>
    <property type="project" value="InterPro"/>
</dbReference>
<dbReference type="InterPro" id="IPR011283">
    <property type="entry name" value="Acetoacetyl-CoA_reductase"/>
</dbReference>
<evidence type="ECO:0000313" key="5">
    <source>
        <dbReference type="EMBL" id="EPD13657.1"/>
    </source>
</evidence>
<dbReference type="PROSITE" id="PS00061">
    <property type="entry name" value="ADH_SHORT"/>
    <property type="match status" value="1"/>
</dbReference>